<evidence type="ECO:0000259" key="7">
    <source>
        <dbReference type="PROSITE" id="PS51192"/>
    </source>
</evidence>
<protein>
    <recommendedName>
        <fullName evidence="5">ATP-dependent RNA helicase</fullName>
        <ecNumber evidence="5">3.6.4.13</ecNumber>
    </recommendedName>
</protein>
<evidence type="ECO:0000256" key="4">
    <source>
        <dbReference type="ARBA" id="ARBA00022884"/>
    </source>
</evidence>
<keyword evidence="1 5" id="KW-0547">Nucleotide-binding</keyword>
<keyword evidence="4 5" id="KW-0694">RNA-binding</keyword>
<feature type="region of interest" description="Disordered" evidence="6">
    <location>
        <begin position="556"/>
        <end position="629"/>
    </location>
</feature>
<dbReference type="EC" id="3.6.4.13" evidence="5"/>
<dbReference type="AlphaFoldDB" id="A0A168RYE3"/>
<name>A0A168RYE3_ABSGL</name>
<keyword evidence="3 5" id="KW-0067">ATP-binding</keyword>
<feature type="domain" description="Helicase ATP-binding" evidence="7">
    <location>
        <begin position="127"/>
        <end position="297"/>
    </location>
</feature>
<dbReference type="GO" id="GO:0003723">
    <property type="term" value="F:RNA binding"/>
    <property type="evidence" value="ECO:0007669"/>
    <property type="project" value="UniProtKB-UniRule"/>
</dbReference>
<reference evidence="9" key="1">
    <citation type="submission" date="2016-04" db="EMBL/GenBank/DDBJ databases">
        <authorList>
            <person name="Evans L.H."/>
            <person name="Alamgir A."/>
            <person name="Owens N."/>
            <person name="Weber N.D."/>
            <person name="Virtaneva K."/>
            <person name="Barbian K."/>
            <person name="Babar A."/>
            <person name="Rosenke K."/>
        </authorList>
    </citation>
    <scope>NUCLEOTIDE SEQUENCE [LARGE SCALE GENOMIC DNA]</scope>
    <source>
        <strain evidence="9">CBS 101.48</strain>
    </source>
</reference>
<sequence>MSNQILLRTLARTQGQKYGRALSQQCRFRLLSAQQNGFGNKHGVPMIKLQSLQGHIAGPLCIGRSRHYSSIPSQPPLSDEASPTKTEDLQPNVTLFSQLDAINPELKRSIQKMSKRDEMSEVQSAVLSRLPNEKDVFVRAKTGTDKTLTFLVAALETALSGKSTEDIDTMAGTSILVVSPTRELAIQIADQARILSKPYRLGVHCLVGGADKHLQIYGLIKDERCDIVVGTPGRLSDMLSSVYRLKRACGNLKVLVLDEMDQLLNMGPEAEQQLQRILQQIPRQRQTMLYSATLSNRQLGRGTCRFALSHQFDIIDTIRKNNTNPLVNVKQSAYVAPYDQQLHLLERLLTEQKGVNPGKVVVFVPANTHVAIYAQLFKYLAPRRIAYEVHSQLSQSDRTKVYNRFSKSRDGILVSTDLSAYGVHYPNVSLVIQIGVPDSKERYIQRLGQTNGESVLVLAPFEDRFVTNEIADLPVEIMDPPGLQDGQSAVVSYATHYASKSANDEAMDKLFAGYVNYYTRQKPTIRRSRREIIRAAEEFLEALEIKGVPELSSRFQQQLPVKDTVQGPSTKRRNQGPPTRRQGTTTESLRRGDGRIAAKKSSPVAEQQKKSRTSSNDQATGDDQMATTT</sequence>
<dbReference type="SMART" id="SM00487">
    <property type="entry name" value="DEXDc"/>
    <property type="match status" value="1"/>
</dbReference>
<dbReference type="STRING" id="4829.A0A168RYE3"/>
<dbReference type="Pfam" id="PF00270">
    <property type="entry name" value="DEAD"/>
    <property type="match status" value="1"/>
</dbReference>
<dbReference type="PROSITE" id="PS51192">
    <property type="entry name" value="HELICASE_ATP_BIND_1"/>
    <property type="match status" value="1"/>
</dbReference>
<dbReference type="CDD" id="cd18787">
    <property type="entry name" value="SF2_C_DEAD"/>
    <property type="match status" value="1"/>
</dbReference>
<dbReference type="InterPro" id="IPR014001">
    <property type="entry name" value="Helicase_ATP-bd"/>
</dbReference>
<dbReference type="EMBL" id="LT554760">
    <property type="protein sequence ID" value="SAM07557.1"/>
    <property type="molecule type" value="Genomic_DNA"/>
</dbReference>
<accession>A0A168RYE3</accession>
<dbReference type="SMART" id="SM00490">
    <property type="entry name" value="HELICc"/>
    <property type="match status" value="1"/>
</dbReference>
<evidence type="ECO:0000313" key="10">
    <source>
        <dbReference type="Proteomes" id="UP000078561"/>
    </source>
</evidence>
<dbReference type="PROSITE" id="PS51194">
    <property type="entry name" value="HELICASE_CTER"/>
    <property type="match status" value="1"/>
</dbReference>
<organism evidence="9">
    <name type="scientific">Absidia glauca</name>
    <name type="common">Pin mould</name>
    <dbReference type="NCBI Taxonomy" id="4829"/>
    <lineage>
        <taxon>Eukaryota</taxon>
        <taxon>Fungi</taxon>
        <taxon>Fungi incertae sedis</taxon>
        <taxon>Mucoromycota</taxon>
        <taxon>Mucoromycotina</taxon>
        <taxon>Mucoromycetes</taxon>
        <taxon>Mucorales</taxon>
        <taxon>Cunninghamellaceae</taxon>
        <taxon>Absidia</taxon>
    </lineage>
</organism>
<keyword evidence="10" id="KW-1185">Reference proteome</keyword>
<dbReference type="GO" id="GO:0016787">
    <property type="term" value="F:hydrolase activity"/>
    <property type="evidence" value="ECO:0007669"/>
    <property type="project" value="UniProtKB-KW"/>
</dbReference>
<evidence type="ECO:0000256" key="1">
    <source>
        <dbReference type="ARBA" id="ARBA00022741"/>
    </source>
</evidence>
<feature type="compositionally biased region" description="Polar residues" evidence="6">
    <location>
        <begin position="613"/>
        <end position="629"/>
    </location>
</feature>
<dbReference type="OrthoDB" id="193716at2759"/>
<dbReference type="FunCoup" id="A0A168RYE3">
    <property type="interactions" value="288"/>
</dbReference>
<dbReference type="PANTHER" id="PTHR24031">
    <property type="entry name" value="RNA HELICASE"/>
    <property type="match status" value="1"/>
</dbReference>
<evidence type="ECO:0000256" key="6">
    <source>
        <dbReference type="SAM" id="MobiDB-lite"/>
    </source>
</evidence>
<dbReference type="InterPro" id="IPR011545">
    <property type="entry name" value="DEAD/DEAH_box_helicase_dom"/>
</dbReference>
<dbReference type="InterPro" id="IPR001650">
    <property type="entry name" value="Helicase_C-like"/>
</dbReference>
<evidence type="ECO:0000256" key="2">
    <source>
        <dbReference type="ARBA" id="ARBA00022801"/>
    </source>
</evidence>
<dbReference type="GO" id="GO:0003724">
    <property type="term" value="F:RNA helicase activity"/>
    <property type="evidence" value="ECO:0007669"/>
    <property type="project" value="UniProtKB-EC"/>
</dbReference>
<proteinExistence type="inferred from homology"/>
<evidence type="ECO:0000256" key="3">
    <source>
        <dbReference type="ARBA" id="ARBA00022840"/>
    </source>
</evidence>
<dbReference type="Pfam" id="PF00271">
    <property type="entry name" value="Helicase_C"/>
    <property type="match status" value="1"/>
</dbReference>
<comment type="similarity">
    <text evidence="5">Belongs to the DEAD box helicase family.</text>
</comment>
<comment type="catalytic activity">
    <reaction evidence="5">
        <text>ATP + H2O = ADP + phosphate + H(+)</text>
        <dbReference type="Rhea" id="RHEA:13065"/>
        <dbReference type="ChEBI" id="CHEBI:15377"/>
        <dbReference type="ChEBI" id="CHEBI:15378"/>
        <dbReference type="ChEBI" id="CHEBI:30616"/>
        <dbReference type="ChEBI" id="CHEBI:43474"/>
        <dbReference type="ChEBI" id="CHEBI:456216"/>
        <dbReference type="EC" id="3.6.4.13"/>
    </reaction>
</comment>
<dbReference type="Proteomes" id="UP000078561">
    <property type="component" value="Unassembled WGS sequence"/>
</dbReference>
<gene>
    <name evidence="9" type="primary">ABSGL_13200.1 scaffold 13659</name>
</gene>
<evidence type="ECO:0000256" key="5">
    <source>
        <dbReference type="RuleBase" id="RU365068"/>
    </source>
</evidence>
<keyword evidence="2 5" id="KW-0378">Hydrolase</keyword>
<comment type="domain">
    <text evidence="5">The Q motif is unique to and characteristic of the DEAD box family of RNA helicases and controls ATP binding and hydrolysis.</text>
</comment>
<dbReference type="SUPFAM" id="SSF52540">
    <property type="entry name" value="P-loop containing nucleoside triphosphate hydrolases"/>
    <property type="match status" value="1"/>
</dbReference>
<dbReference type="GO" id="GO:0005524">
    <property type="term" value="F:ATP binding"/>
    <property type="evidence" value="ECO:0007669"/>
    <property type="project" value="UniProtKB-UniRule"/>
</dbReference>
<dbReference type="Gene3D" id="3.40.50.300">
    <property type="entry name" value="P-loop containing nucleotide triphosphate hydrolases"/>
    <property type="match status" value="2"/>
</dbReference>
<dbReference type="InterPro" id="IPR027417">
    <property type="entry name" value="P-loop_NTPase"/>
</dbReference>
<evidence type="ECO:0000259" key="8">
    <source>
        <dbReference type="PROSITE" id="PS51194"/>
    </source>
</evidence>
<evidence type="ECO:0000313" key="9">
    <source>
        <dbReference type="EMBL" id="SAM07557.1"/>
    </source>
</evidence>
<comment type="function">
    <text evidence="5">RNA helicase.</text>
</comment>
<dbReference type="InParanoid" id="A0A168RYE3"/>
<feature type="domain" description="Helicase C-terminal" evidence="8">
    <location>
        <begin position="344"/>
        <end position="498"/>
    </location>
</feature>
<keyword evidence="5" id="KW-0347">Helicase</keyword>